<comment type="caution">
    <text evidence="10">The sequence shown here is derived from an EMBL/GenBank/DDBJ whole genome shotgun (WGS) entry which is preliminary data.</text>
</comment>
<keyword evidence="8 9" id="KW-0472">Membrane</keyword>
<keyword evidence="5" id="KW-0732">Signal</keyword>
<dbReference type="AlphaFoldDB" id="A0A811V0C8"/>
<comment type="similarity">
    <text evidence="2">Belongs to the EMC10 family.</text>
</comment>
<dbReference type="GO" id="GO:0072546">
    <property type="term" value="C:EMC complex"/>
    <property type="evidence" value="ECO:0007669"/>
    <property type="project" value="TreeGrafter"/>
</dbReference>
<evidence type="ECO:0000256" key="6">
    <source>
        <dbReference type="ARBA" id="ARBA00022824"/>
    </source>
</evidence>
<reference evidence="10" key="1">
    <citation type="submission" date="2020-11" db="EMBL/GenBank/DDBJ databases">
        <authorList>
            <person name="Whitehead M."/>
        </authorList>
    </citation>
    <scope>NUCLEOTIDE SEQUENCE</scope>
    <source>
        <strain evidence="10">EGII</strain>
    </source>
</reference>
<evidence type="ECO:0000256" key="7">
    <source>
        <dbReference type="ARBA" id="ARBA00022989"/>
    </source>
</evidence>
<gene>
    <name evidence="10" type="ORF">CCAP1982_LOCUS11796</name>
</gene>
<keyword evidence="7 9" id="KW-1133">Transmembrane helix</keyword>
<evidence type="ECO:0000256" key="9">
    <source>
        <dbReference type="SAM" id="Phobius"/>
    </source>
</evidence>
<dbReference type="EMBL" id="CAJHJT010000034">
    <property type="protein sequence ID" value="CAD7003336.1"/>
    <property type="molecule type" value="Genomic_DNA"/>
</dbReference>
<comment type="subcellular location">
    <subcellularLocation>
        <location evidence="1">Endoplasmic reticulum membrane</location>
        <topology evidence="1">Single-pass type I membrane protein</topology>
    </subcellularLocation>
</comment>
<dbReference type="PANTHER" id="PTHR21397:SF4">
    <property type="entry name" value="ER MEMBRANE PROTEIN COMPLEX SUBUNIT 10"/>
    <property type="match status" value="1"/>
</dbReference>
<evidence type="ECO:0000256" key="3">
    <source>
        <dbReference type="ARBA" id="ARBA00020105"/>
    </source>
</evidence>
<keyword evidence="4 9" id="KW-0812">Transmembrane</keyword>
<evidence type="ECO:0000313" key="11">
    <source>
        <dbReference type="Proteomes" id="UP000606786"/>
    </source>
</evidence>
<accession>A0A811V0C8</accession>
<keyword evidence="11" id="KW-1185">Reference proteome</keyword>
<name>A0A811V0C8_CERCA</name>
<dbReference type="OrthoDB" id="1894652at2759"/>
<evidence type="ECO:0000256" key="4">
    <source>
        <dbReference type="ARBA" id="ARBA00022692"/>
    </source>
</evidence>
<feature type="transmembrane region" description="Helical" evidence="9">
    <location>
        <begin position="208"/>
        <end position="225"/>
    </location>
</feature>
<dbReference type="Pfam" id="PF21203">
    <property type="entry name" value="ECM10"/>
    <property type="match status" value="1"/>
</dbReference>
<evidence type="ECO:0000256" key="5">
    <source>
        <dbReference type="ARBA" id="ARBA00022729"/>
    </source>
</evidence>
<sequence>MLLANMSFLKYLCSFSLFLFHLNYVLAYLEYDNWVNIELSHAIDGANPNDFTYRGNVTISSLEIGLAKTNQEALTASQRANLLSLARKNQLYRLKAKVVYADGKQHDFLSSTKACNLMSAQLNDILWVSIDNSGSVNGITVLTAGSDKCSCEDISMSGLEDFNTDVLIRHTEMAPYPDTTTFIQKLEREREARERGEVRDNRGFFAKYWMYIVPVVLLLFISGATNQDNAK</sequence>
<evidence type="ECO:0000256" key="1">
    <source>
        <dbReference type="ARBA" id="ARBA00004115"/>
    </source>
</evidence>
<dbReference type="CDD" id="cd22209">
    <property type="entry name" value="EMC10"/>
    <property type="match status" value="1"/>
</dbReference>
<keyword evidence="6" id="KW-0256">Endoplasmic reticulum</keyword>
<dbReference type="Proteomes" id="UP000606786">
    <property type="component" value="Unassembled WGS sequence"/>
</dbReference>
<evidence type="ECO:0000313" key="10">
    <source>
        <dbReference type="EMBL" id="CAD7003336.1"/>
    </source>
</evidence>
<proteinExistence type="inferred from homology"/>
<dbReference type="PANTHER" id="PTHR21397">
    <property type="entry name" value="CHROMATIN COMPLEXES SUBUNIT BAP18-RELATED"/>
    <property type="match status" value="1"/>
</dbReference>
<evidence type="ECO:0000256" key="2">
    <source>
        <dbReference type="ARBA" id="ARBA00007695"/>
    </source>
</evidence>
<organism evidence="10 11">
    <name type="scientific">Ceratitis capitata</name>
    <name type="common">Mediterranean fruit fly</name>
    <name type="synonym">Tephritis capitata</name>
    <dbReference type="NCBI Taxonomy" id="7213"/>
    <lineage>
        <taxon>Eukaryota</taxon>
        <taxon>Metazoa</taxon>
        <taxon>Ecdysozoa</taxon>
        <taxon>Arthropoda</taxon>
        <taxon>Hexapoda</taxon>
        <taxon>Insecta</taxon>
        <taxon>Pterygota</taxon>
        <taxon>Neoptera</taxon>
        <taxon>Endopterygota</taxon>
        <taxon>Diptera</taxon>
        <taxon>Brachycera</taxon>
        <taxon>Muscomorpha</taxon>
        <taxon>Tephritoidea</taxon>
        <taxon>Tephritidae</taxon>
        <taxon>Ceratitis</taxon>
        <taxon>Ceratitis</taxon>
    </lineage>
</organism>
<protein>
    <recommendedName>
        <fullName evidence="3">ER membrane protein complex subunit 10</fullName>
    </recommendedName>
</protein>
<evidence type="ECO:0000256" key="8">
    <source>
        <dbReference type="ARBA" id="ARBA00023136"/>
    </source>
</evidence>